<evidence type="ECO:0000313" key="2">
    <source>
        <dbReference type="EMBL" id="SFF59878.1"/>
    </source>
</evidence>
<feature type="signal peptide" evidence="1">
    <location>
        <begin position="1"/>
        <end position="21"/>
    </location>
</feature>
<keyword evidence="1" id="KW-0732">Signal</keyword>
<dbReference type="RefSeq" id="WP_143091061.1">
    <property type="nucleotide sequence ID" value="NZ_FONY01000075.1"/>
</dbReference>
<dbReference type="STRING" id="1003.SAMN04488541_10752"/>
<reference evidence="2 3" key="1">
    <citation type="submission" date="2016-10" db="EMBL/GenBank/DDBJ databases">
        <authorList>
            <person name="de Groot N.N."/>
        </authorList>
    </citation>
    <scope>NUCLEOTIDE SEQUENCE [LARGE SCALE GENOMIC DNA]</scope>
    <source>
        <strain>GEY</strain>
        <strain evidence="3">DSM 9560</strain>
    </source>
</reference>
<feature type="chain" id="PRO_5011670069" evidence="1">
    <location>
        <begin position="22"/>
        <end position="128"/>
    </location>
</feature>
<organism evidence="2 3">
    <name type="scientific">Thermoflexibacter ruber</name>
    <dbReference type="NCBI Taxonomy" id="1003"/>
    <lineage>
        <taxon>Bacteria</taxon>
        <taxon>Pseudomonadati</taxon>
        <taxon>Bacteroidota</taxon>
        <taxon>Cytophagia</taxon>
        <taxon>Cytophagales</taxon>
        <taxon>Thermoflexibacteraceae</taxon>
        <taxon>Thermoflexibacter</taxon>
    </lineage>
</organism>
<keyword evidence="3" id="KW-1185">Reference proteome</keyword>
<protein>
    <submittedName>
        <fullName evidence="2">Uncharacterized protein</fullName>
    </submittedName>
</protein>
<name>A0A1I2K0Q1_9BACT</name>
<dbReference type="EMBL" id="FONY01000075">
    <property type="protein sequence ID" value="SFF59878.1"/>
    <property type="molecule type" value="Genomic_DNA"/>
</dbReference>
<evidence type="ECO:0000313" key="3">
    <source>
        <dbReference type="Proteomes" id="UP000199513"/>
    </source>
</evidence>
<proteinExistence type="predicted"/>
<evidence type="ECO:0000256" key="1">
    <source>
        <dbReference type="SAM" id="SignalP"/>
    </source>
</evidence>
<sequence length="128" mass="14435">MKKSIVLSVIFAMILVNNLFANGLDTLVKSDKPKKPTPIKEVKKKPEATLSKAEIDFIEEIDEFYSQKYENPLKVLESKIEKVVVVNAEGQIILETKVSDGKVRTSDLPVGAEKLMTRGNTEYYFIID</sequence>
<gene>
    <name evidence="2" type="ORF">SAMN04488541_10752</name>
</gene>
<dbReference type="Proteomes" id="UP000199513">
    <property type="component" value="Unassembled WGS sequence"/>
</dbReference>
<dbReference type="AlphaFoldDB" id="A0A1I2K0Q1"/>
<accession>A0A1I2K0Q1</accession>